<keyword evidence="10" id="KW-1133">Transmembrane helix</keyword>
<keyword evidence="6" id="KW-1015">Disulfide bond</keyword>
<gene>
    <name evidence="14" type="primary">LOC113866101</name>
</gene>
<dbReference type="InterPro" id="IPR016140">
    <property type="entry name" value="Bifunc_inhib/LTP/seed_store"/>
</dbReference>
<dbReference type="CDD" id="cd00010">
    <property type="entry name" value="AAI_LTSS"/>
    <property type="match status" value="1"/>
</dbReference>
<feature type="transmembrane region" description="Helical" evidence="10">
    <location>
        <begin position="176"/>
        <end position="192"/>
    </location>
</feature>
<dbReference type="PANTHER" id="PTHR33044">
    <property type="entry name" value="BIFUNCTIONAL INHIBITOR/LIPID-TRANSFER PROTEIN/SEED STORAGE 2S ALBUMIN SUPERFAMILY PROTEIN-RELATED"/>
    <property type="match status" value="1"/>
</dbReference>
<keyword evidence="13" id="KW-1185">Reference proteome</keyword>
<dbReference type="Proteomes" id="UP000694853">
    <property type="component" value="Unplaced"/>
</dbReference>
<dbReference type="GO" id="GO:0098552">
    <property type="term" value="C:side of membrane"/>
    <property type="evidence" value="ECO:0007669"/>
    <property type="project" value="UniProtKB-KW"/>
</dbReference>
<dbReference type="GO" id="GO:0006869">
    <property type="term" value="P:lipid transport"/>
    <property type="evidence" value="ECO:0007669"/>
    <property type="project" value="InterPro"/>
</dbReference>
<feature type="compositionally biased region" description="Low complexity" evidence="9">
    <location>
        <begin position="136"/>
        <end position="147"/>
    </location>
</feature>
<dbReference type="InterPro" id="IPR000528">
    <property type="entry name" value="Plant_nsLTP"/>
</dbReference>
<sequence>MCYNNTKVMAHLLLLATMIVGSAMGDSSKDIEECTEQLAGLATCLPYVGGQAKSPTADCCSGLKQVLKNNNKCLCVIIKDRNDPDLGGLQINVTLALSLPTVCNAPANISKCPELLHMDPKSPEAQVFYQLEKGSNKSSTSPASSPSDAVGSNPASSKQTASAPQKNDAFCKEKRLFGSNVLAAWLLVWLLLDSSAINMFQLLPYLCVNSL</sequence>
<feature type="signal peptide" evidence="11">
    <location>
        <begin position="1"/>
        <end position="25"/>
    </location>
</feature>
<comment type="similarity">
    <text evidence="2">Belongs to the plant LTP family.</text>
</comment>
<evidence type="ECO:0000256" key="7">
    <source>
        <dbReference type="ARBA" id="ARBA00023180"/>
    </source>
</evidence>
<keyword evidence="10" id="KW-0472">Membrane</keyword>
<evidence type="ECO:0000259" key="12">
    <source>
        <dbReference type="SMART" id="SM00499"/>
    </source>
</evidence>
<evidence type="ECO:0000256" key="10">
    <source>
        <dbReference type="SAM" id="Phobius"/>
    </source>
</evidence>
<feature type="chain" id="PRO_5034108844" evidence="11">
    <location>
        <begin position="26"/>
        <end position="211"/>
    </location>
</feature>
<dbReference type="OrthoDB" id="1938537at2759"/>
<evidence type="ECO:0000256" key="6">
    <source>
        <dbReference type="ARBA" id="ARBA00023157"/>
    </source>
</evidence>
<evidence type="ECO:0000256" key="1">
    <source>
        <dbReference type="ARBA" id="ARBA00004609"/>
    </source>
</evidence>
<keyword evidence="8" id="KW-0449">Lipoprotein</keyword>
<name>A0A8B8LK74_ABRPR</name>
<organism evidence="13 14">
    <name type="scientific">Abrus precatorius</name>
    <name type="common">Indian licorice</name>
    <name type="synonym">Glycine abrus</name>
    <dbReference type="NCBI Taxonomy" id="3816"/>
    <lineage>
        <taxon>Eukaryota</taxon>
        <taxon>Viridiplantae</taxon>
        <taxon>Streptophyta</taxon>
        <taxon>Embryophyta</taxon>
        <taxon>Tracheophyta</taxon>
        <taxon>Spermatophyta</taxon>
        <taxon>Magnoliopsida</taxon>
        <taxon>eudicotyledons</taxon>
        <taxon>Gunneridae</taxon>
        <taxon>Pentapetalae</taxon>
        <taxon>rosids</taxon>
        <taxon>fabids</taxon>
        <taxon>Fabales</taxon>
        <taxon>Fabaceae</taxon>
        <taxon>Papilionoideae</taxon>
        <taxon>50 kb inversion clade</taxon>
        <taxon>NPAAA clade</taxon>
        <taxon>indigoferoid/millettioid clade</taxon>
        <taxon>Abreae</taxon>
        <taxon>Abrus</taxon>
    </lineage>
</organism>
<dbReference type="SUPFAM" id="SSF47699">
    <property type="entry name" value="Bifunctional inhibitor/lipid-transfer protein/seed storage 2S albumin"/>
    <property type="match status" value="1"/>
</dbReference>
<dbReference type="RefSeq" id="XP_027356791.1">
    <property type="nucleotide sequence ID" value="XM_027500990.1"/>
</dbReference>
<evidence type="ECO:0000256" key="9">
    <source>
        <dbReference type="SAM" id="MobiDB-lite"/>
    </source>
</evidence>
<evidence type="ECO:0000313" key="13">
    <source>
        <dbReference type="Proteomes" id="UP000694853"/>
    </source>
</evidence>
<evidence type="ECO:0000256" key="2">
    <source>
        <dbReference type="ARBA" id="ARBA00009748"/>
    </source>
</evidence>
<evidence type="ECO:0000256" key="3">
    <source>
        <dbReference type="ARBA" id="ARBA00022475"/>
    </source>
</evidence>
<evidence type="ECO:0000256" key="4">
    <source>
        <dbReference type="ARBA" id="ARBA00022622"/>
    </source>
</evidence>
<keyword evidence="3" id="KW-1003">Cell membrane</keyword>
<keyword evidence="5 11" id="KW-0732">Signal</keyword>
<reference evidence="13" key="1">
    <citation type="journal article" date="2019" name="Toxins">
        <title>Detection of Abrin-Like and Prepropulchellin-Like Toxin Genes and Transcripts Using Whole Genome Sequencing and Full-Length Transcript Sequencing of Abrus precatorius.</title>
        <authorList>
            <person name="Hovde B.T."/>
            <person name="Daligault H.E."/>
            <person name="Hanschen E.R."/>
            <person name="Kunde Y.A."/>
            <person name="Johnson M.B."/>
            <person name="Starkenburg S.R."/>
            <person name="Johnson S.L."/>
        </authorList>
    </citation>
    <scope>NUCLEOTIDE SEQUENCE [LARGE SCALE GENOMIC DNA]</scope>
</reference>
<reference evidence="14" key="2">
    <citation type="submission" date="2025-08" db="UniProtKB">
        <authorList>
            <consortium name="RefSeq"/>
        </authorList>
    </citation>
    <scope>IDENTIFICATION</scope>
    <source>
        <tissue evidence="14">Young leaves</tissue>
    </source>
</reference>
<dbReference type="Gene3D" id="1.10.110.10">
    <property type="entry name" value="Plant lipid-transfer and hydrophobic proteins"/>
    <property type="match status" value="1"/>
</dbReference>
<protein>
    <submittedName>
        <fullName evidence="14">Protein YLS3-like</fullName>
    </submittedName>
</protein>
<dbReference type="PRINTS" id="PR00382">
    <property type="entry name" value="LIPIDTRNSFER"/>
</dbReference>
<dbReference type="GeneID" id="113866101"/>
<proteinExistence type="inferred from homology"/>
<dbReference type="InterPro" id="IPR043325">
    <property type="entry name" value="LTSS"/>
</dbReference>
<feature type="domain" description="Bifunctional inhibitor/plant lipid transfer protein/seed storage helical" evidence="12">
    <location>
        <begin position="34"/>
        <end position="112"/>
    </location>
</feature>
<dbReference type="InterPro" id="IPR036312">
    <property type="entry name" value="Bifun_inhib/LTP/seed_sf"/>
</dbReference>
<keyword evidence="7" id="KW-0325">Glycoprotein</keyword>
<feature type="compositionally biased region" description="Polar residues" evidence="9">
    <location>
        <begin position="153"/>
        <end position="165"/>
    </location>
</feature>
<accession>A0A8B8LK74</accession>
<dbReference type="GO" id="GO:0008289">
    <property type="term" value="F:lipid binding"/>
    <property type="evidence" value="ECO:0007669"/>
    <property type="project" value="InterPro"/>
</dbReference>
<keyword evidence="10" id="KW-0812">Transmembrane</keyword>
<dbReference type="Pfam" id="PF14368">
    <property type="entry name" value="LTP_2"/>
    <property type="match status" value="1"/>
</dbReference>
<dbReference type="KEGG" id="aprc:113866101"/>
<dbReference type="SMART" id="SM00499">
    <property type="entry name" value="AAI"/>
    <property type="match status" value="1"/>
</dbReference>
<dbReference type="FunFam" id="1.10.110.10:FF:000001">
    <property type="entry name" value="Bifunctional inhibitor/lipid-transfer protein/seed storage 2S albumin superfamily protein"/>
    <property type="match status" value="1"/>
</dbReference>
<dbReference type="GO" id="GO:0005886">
    <property type="term" value="C:plasma membrane"/>
    <property type="evidence" value="ECO:0007669"/>
    <property type="project" value="UniProtKB-SubCell"/>
</dbReference>
<evidence type="ECO:0000313" key="14">
    <source>
        <dbReference type="RefSeq" id="XP_027356791.1"/>
    </source>
</evidence>
<dbReference type="AlphaFoldDB" id="A0A8B8LK74"/>
<evidence type="ECO:0000256" key="8">
    <source>
        <dbReference type="ARBA" id="ARBA00023288"/>
    </source>
</evidence>
<comment type="subcellular location">
    <subcellularLocation>
        <location evidence="1">Cell membrane</location>
        <topology evidence="1">Lipid-anchor</topology>
        <topology evidence="1">GPI-anchor</topology>
    </subcellularLocation>
</comment>
<evidence type="ECO:0000256" key="11">
    <source>
        <dbReference type="SAM" id="SignalP"/>
    </source>
</evidence>
<evidence type="ECO:0000256" key="5">
    <source>
        <dbReference type="ARBA" id="ARBA00022729"/>
    </source>
</evidence>
<feature type="region of interest" description="Disordered" evidence="9">
    <location>
        <begin position="135"/>
        <end position="165"/>
    </location>
</feature>
<keyword evidence="4" id="KW-0336">GPI-anchor</keyword>